<accession>A0A1L8RAR0</accession>
<dbReference type="InterPro" id="IPR007267">
    <property type="entry name" value="GtrA_DPMS_TM"/>
</dbReference>
<evidence type="ECO:0000256" key="6">
    <source>
        <dbReference type="SAM" id="Phobius"/>
    </source>
</evidence>
<feature type="transmembrane region" description="Helical" evidence="6">
    <location>
        <begin position="88"/>
        <end position="108"/>
    </location>
</feature>
<evidence type="ECO:0000259" key="7">
    <source>
        <dbReference type="Pfam" id="PF04138"/>
    </source>
</evidence>
<reference evidence="8 9" key="1">
    <citation type="submission" date="2014-12" db="EMBL/GenBank/DDBJ databases">
        <title>Draft genome sequences of 29 type strains of Enterococci.</title>
        <authorList>
            <person name="Zhong Z."/>
            <person name="Sun Z."/>
            <person name="Liu W."/>
            <person name="Zhang W."/>
            <person name="Zhang H."/>
        </authorList>
    </citation>
    <scope>NUCLEOTIDE SEQUENCE [LARGE SCALE GENOMIC DNA]</scope>
    <source>
        <strain evidence="8 9">DSM 21207</strain>
    </source>
</reference>
<evidence type="ECO:0000256" key="4">
    <source>
        <dbReference type="ARBA" id="ARBA00022989"/>
    </source>
</evidence>
<dbReference type="GO" id="GO:0000271">
    <property type="term" value="P:polysaccharide biosynthetic process"/>
    <property type="evidence" value="ECO:0007669"/>
    <property type="project" value="InterPro"/>
</dbReference>
<protein>
    <submittedName>
        <fullName evidence="8">Cell wall teichoic acid glycosylation protein GtcA family protein</fullName>
    </submittedName>
</protein>
<keyword evidence="4 6" id="KW-1133">Transmembrane helix</keyword>
<dbReference type="PANTHER" id="PTHR38459:SF5">
    <property type="entry name" value="CELL WALL TEICHOIC ACID GLYCOSYLATION PROTEIN GTCA"/>
    <property type="match status" value="1"/>
</dbReference>
<dbReference type="EMBL" id="JXKG01000001">
    <property type="protein sequence ID" value="OJG16802.1"/>
    <property type="molecule type" value="Genomic_DNA"/>
</dbReference>
<dbReference type="RefSeq" id="WP_071863749.1">
    <property type="nucleotide sequence ID" value="NZ_JBHLVQ010000015.1"/>
</dbReference>
<dbReference type="Proteomes" id="UP000182835">
    <property type="component" value="Unassembled WGS sequence"/>
</dbReference>
<evidence type="ECO:0000256" key="3">
    <source>
        <dbReference type="ARBA" id="ARBA00022692"/>
    </source>
</evidence>
<feature type="transmembrane region" description="Helical" evidence="6">
    <location>
        <begin position="17"/>
        <end position="38"/>
    </location>
</feature>
<keyword evidence="5 6" id="KW-0472">Membrane</keyword>
<dbReference type="GO" id="GO:0005886">
    <property type="term" value="C:plasma membrane"/>
    <property type="evidence" value="ECO:0007669"/>
    <property type="project" value="TreeGrafter"/>
</dbReference>
<dbReference type="AlphaFoldDB" id="A0A1L8RAR0"/>
<dbReference type="OrthoDB" id="361483at2"/>
<dbReference type="Pfam" id="PF04138">
    <property type="entry name" value="GtrA_DPMS_TM"/>
    <property type="match status" value="1"/>
</dbReference>
<dbReference type="PANTHER" id="PTHR38459">
    <property type="entry name" value="PROPHAGE BACTOPRENOL-LINKED GLUCOSE TRANSLOCASE HOMOLOG"/>
    <property type="match status" value="1"/>
</dbReference>
<gene>
    <name evidence="8" type="ORF">RU96_GL000269</name>
</gene>
<feature type="domain" description="GtrA/DPMS transmembrane" evidence="7">
    <location>
        <begin position="20"/>
        <end position="137"/>
    </location>
</feature>
<keyword evidence="3 6" id="KW-0812">Transmembrane</keyword>
<comment type="subcellular location">
    <subcellularLocation>
        <location evidence="1">Membrane</location>
        <topology evidence="1">Multi-pass membrane protein</topology>
    </subcellularLocation>
</comment>
<organism evidence="8 9">
    <name type="scientific">Enterococcus canintestini</name>
    <dbReference type="NCBI Taxonomy" id="317010"/>
    <lineage>
        <taxon>Bacteria</taxon>
        <taxon>Bacillati</taxon>
        <taxon>Bacillota</taxon>
        <taxon>Bacilli</taxon>
        <taxon>Lactobacillales</taxon>
        <taxon>Enterococcaceae</taxon>
        <taxon>Enterococcus</taxon>
    </lineage>
</organism>
<evidence type="ECO:0000313" key="9">
    <source>
        <dbReference type="Proteomes" id="UP000182835"/>
    </source>
</evidence>
<evidence type="ECO:0000313" key="8">
    <source>
        <dbReference type="EMBL" id="OJG16802.1"/>
    </source>
</evidence>
<feature type="transmembrane region" description="Helical" evidence="6">
    <location>
        <begin position="114"/>
        <end position="131"/>
    </location>
</feature>
<name>A0A1L8RAR0_9ENTE</name>
<comment type="similarity">
    <text evidence="2">Belongs to the GtrA family.</text>
</comment>
<evidence type="ECO:0000256" key="5">
    <source>
        <dbReference type="ARBA" id="ARBA00023136"/>
    </source>
</evidence>
<dbReference type="InterPro" id="IPR051401">
    <property type="entry name" value="GtrA_CellWall_Glycosyl"/>
</dbReference>
<dbReference type="STRING" id="317010.RU96_GL000269"/>
<feature type="transmembrane region" description="Helical" evidence="6">
    <location>
        <begin position="44"/>
        <end position="68"/>
    </location>
</feature>
<comment type="caution">
    <text evidence="8">The sequence shown here is derived from an EMBL/GenBank/DDBJ whole genome shotgun (WGS) entry which is preliminary data.</text>
</comment>
<proteinExistence type="inferred from homology"/>
<evidence type="ECO:0000256" key="1">
    <source>
        <dbReference type="ARBA" id="ARBA00004141"/>
    </source>
</evidence>
<evidence type="ECO:0000256" key="2">
    <source>
        <dbReference type="ARBA" id="ARBA00009399"/>
    </source>
</evidence>
<sequence length="148" mass="17470">MKGYIQKIIKNERLVEIILYIFFGGLTTVVNFVAYFIARDLFHFNFVISNTISWISAVLFAFITNKIWVFKSKSESFFELIIEFGKFIFYRLLSFGIDMGSMFIFIKVFHLSDFIAKLLTQIFIVVSNYLFSKLFIFKSKKVKVDNIK</sequence>